<gene>
    <name evidence="2" type="ORF">ACFSUS_28745</name>
</gene>
<organism evidence="2 3">
    <name type="scientific">Spirosoma soli</name>
    <dbReference type="NCBI Taxonomy" id="1770529"/>
    <lineage>
        <taxon>Bacteria</taxon>
        <taxon>Pseudomonadati</taxon>
        <taxon>Bacteroidota</taxon>
        <taxon>Cytophagia</taxon>
        <taxon>Cytophagales</taxon>
        <taxon>Cytophagaceae</taxon>
        <taxon>Spirosoma</taxon>
    </lineage>
</organism>
<dbReference type="RefSeq" id="WP_381528730.1">
    <property type="nucleotide sequence ID" value="NZ_JBHULN010000039.1"/>
</dbReference>
<evidence type="ECO:0000313" key="3">
    <source>
        <dbReference type="Proteomes" id="UP001597469"/>
    </source>
</evidence>
<dbReference type="InterPro" id="IPR004675">
    <property type="entry name" value="AhpD_core"/>
</dbReference>
<dbReference type="InterPro" id="IPR003779">
    <property type="entry name" value="CMD-like"/>
</dbReference>
<dbReference type="EMBL" id="JBHULN010000039">
    <property type="protein sequence ID" value="MFD2574653.1"/>
    <property type="molecule type" value="Genomic_DNA"/>
</dbReference>
<keyword evidence="3" id="KW-1185">Reference proteome</keyword>
<dbReference type="PANTHER" id="PTHR35446:SF3">
    <property type="entry name" value="CMD DOMAIN-CONTAINING PROTEIN"/>
    <property type="match status" value="1"/>
</dbReference>
<proteinExistence type="predicted"/>
<dbReference type="Proteomes" id="UP001597469">
    <property type="component" value="Unassembled WGS sequence"/>
</dbReference>
<accession>A0ABW5MC55</accession>
<name>A0ABW5MC55_9BACT</name>
<dbReference type="SUPFAM" id="SSF69118">
    <property type="entry name" value="AhpD-like"/>
    <property type="match status" value="1"/>
</dbReference>
<comment type="caution">
    <text evidence="2">The sequence shown here is derived from an EMBL/GenBank/DDBJ whole genome shotgun (WGS) entry which is preliminary data.</text>
</comment>
<dbReference type="NCBIfam" id="TIGR00778">
    <property type="entry name" value="ahpD_dom"/>
    <property type="match status" value="1"/>
</dbReference>
<dbReference type="InterPro" id="IPR029032">
    <property type="entry name" value="AhpD-like"/>
</dbReference>
<dbReference type="Gene3D" id="1.20.1290.10">
    <property type="entry name" value="AhpD-like"/>
    <property type="match status" value="1"/>
</dbReference>
<dbReference type="PANTHER" id="PTHR35446">
    <property type="entry name" value="SI:CH211-175M2.5"/>
    <property type="match status" value="1"/>
</dbReference>
<evidence type="ECO:0000259" key="1">
    <source>
        <dbReference type="Pfam" id="PF02627"/>
    </source>
</evidence>
<evidence type="ECO:0000313" key="2">
    <source>
        <dbReference type="EMBL" id="MFD2574653.1"/>
    </source>
</evidence>
<reference evidence="3" key="1">
    <citation type="journal article" date="2019" name="Int. J. Syst. Evol. Microbiol.">
        <title>The Global Catalogue of Microorganisms (GCM) 10K type strain sequencing project: providing services to taxonomists for standard genome sequencing and annotation.</title>
        <authorList>
            <consortium name="The Broad Institute Genomics Platform"/>
            <consortium name="The Broad Institute Genome Sequencing Center for Infectious Disease"/>
            <person name="Wu L."/>
            <person name="Ma J."/>
        </authorList>
    </citation>
    <scope>NUCLEOTIDE SEQUENCE [LARGE SCALE GENOMIC DNA]</scope>
    <source>
        <strain evidence="3">KCTC 42805</strain>
    </source>
</reference>
<dbReference type="Pfam" id="PF02627">
    <property type="entry name" value="CMD"/>
    <property type="match status" value="1"/>
</dbReference>
<feature type="domain" description="Carboxymuconolactone decarboxylase-like" evidence="1">
    <location>
        <begin position="44"/>
        <end position="117"/>
    </location>
</feature>
<protein>
    <submittedName>
        <fullName evidence="2">Carboxymuconolactone decarboxylase family protein</fullName>
    </submittedName>
</protein>
<sequence length="183" mass="19897">MKTIQVPTRDQVSEASQVLFDQLQKRSGKVPNLYATVGYSATALQAFLQFDEQFNHGVFAAKEREAIALVVSQVNGCNYCLAAHTLAAKVRGFNLDDTLAIRRAEVTDGKLNAILQLAKSIAENQGHAESELVENFFAAGYDEGALMELVGLVTVRIFTNYVYALTNIPVDFPAAPVLATAEL</sequence>